<dbReference type="Proteomes" id="UP001152755">
    <property type="component" value="Unassembled WGS sequence"/>
</dbReference>
<keyword evidence="3" id="KW-1185">Reference proteome</keyword>
<proteinExistence type="predicted"/>
<evidence type="ECO:0000256" key="1">
    <source>
        <dbReference type="SAM" id="SignalP"/>
    </source>
</evidence>
<feature type="signal peptide" evidence="1">
    <location>
        <begin position="1"/>
        <end position="26"/>
    </location>
</feature>
<sequence>MKKTTKGALAAGAAAVLLAGGAGTMAAWTGSGPSLGGGSVTAGSLSITQQDAGTWKWGTAAAPGAAIPDIGAVTLVPGDSVTYTGSYKLGLSGTNLKAKITATGGALSGDLGTYLDVTPASNVDLSNLTAANNNQVVNAGATITFKSDTGNTDGAGKSASLAGTTVTLQQVQ</sequence>
<gene>
    <name evidence="2" type="ORF">NVS88_07090</name>
</gene>
<evidence type="ECO:0000313" key="2">
    <source>
        <dbReference type="EMBL" id="MDG3014320.1"/>
    </source>
</evidence>
<dbReference type="RefSeq" id="WP_277832275.1">
    <property type="nucleotide sequence ID" value="NZ_JAAIVF010000002.1"/>
</dbReference>
<protein>
    <submittedName>
        <fullName evidence="2">Alternate-type signal peptide domain-containing protein</fullName>
    </submittedName>
</protein>
<comment type="caution">
    <text evidence="2">The sequence shown here is derived from an EMBL/GenBank/DDBJ whole genome shotgun (WGS) entry which is preliminary data.</text>
</comment>
<evidence type="ECO:0000313" key="3">
    <source>
        <dbReference type="Proteomes" id="UP001152755"/>
    </source>
</evidence>
<dbReference type="InterPro" id="IPR024006">
    <property type="entry name" value="Alt_signal_exp_actinobact"/>
</dbReference>
<dbReference type="AlphaFoldDB" id="A0A9X4LZM9"/>
<organism evidence="2 3">
    <name type="scientific">Speluncibacter jeojiensis</name>
    <dbReference type="NCBI Taxonomy" id="2710754"/>
    <lineage>
        <taxon>Bacteria</taxon>
        <taxon>Bacillati</taxon>
        <taxon>Actinomycetota</taxon>
        <taxon>Actinomycetes</taxon>
        <taxon>Mycobacteriales</taxon>
        <taxon>Speluncibacteraceae</taxon>
        <taxon>Speluncibacter</taxon>
    </lineage>
</organism>
<feature type="chain" id="PRO_5040830508" evidence="1">
    <location>
        <begin position="27"/>
        <end position="172"/>
    </location>
</feature>
<dbReference type="NCBIfam" id="TIGR04089">
    <property type="entry name" value="exp_by_SipW_III"/>
    <property type="match status" value="1"/>
</dbReference>
<dbReference type="EMBL" id="JANRHA010000003">
    <property type="protein sequence ID" value="MDG3014320.1"/>
    <property type="molecule type" value="Genomic_DNA"/>
</dbReference>
<accession>A0A9X4LZM9</accession>
<keyword evidence="1" id="KW-0732">Signal</keyword>
<reference evidence="2" key="1">
    <citation type="submission" date="2022-08" db="EMBL/GenBank/DDBJ databases">
        <title>Genome analysis of Corynebacteriales strain.</title>
        <authorList>
            <person name="Lee S.D."/>
        </authorList>
    </citation>
    <scope>NUCLEOTIDE SEQUENCE</scope>
    <source>
        <strain evidence="2">D3-21</strain>
    </source>
</reference>
<name>A0A9X4LZM9_9ACTN</name>